<feature type="region of interest" description="Disordered" evidence="1">
    <location>
        <begin position="1"/>
        <end position="38"/>
    </location>
</feature>
<protein>
    <submittedName>
        <fullName evidence="2">Uncharacterized protein</fullName>
    </submittedName>
</protein>
<accession>A0ABQ4EXR4</accession>
<organism evidence="2 3">
    <name type="scientific">Plantactinospora mayteni</name>
    <dbReference type="NCBI Taxonomy" id="566021"/>
    <lineage>
        <taxon>Bacteria</taxon>
        <taxon>Bacillati</taxon>
        <taxon>Actinomycetota</taxon>
        <taxon>Actinomycetes</taxon>
        <taxon>Micromonosporales</taxon>
        <taxon>Micromonosporaceae</taxon>
        <taxon>Plantactinospora</taxon>
    </lineage>
</organism>
<keyword evidence="3" id="KW-1185">Reference proteome</keyword>
<evidence type="ECO:0000313" key="2">
    <source>
        <dbReference type="EMBL" id="GIG99435.1"/>
    </source>
</evidence>
<evidence type="ECO:0000313" key="3">
    <source>
        <dbReference type="Proteomes" id="UP000621500"/>
    </source>
</evidence>
<comment type="caution">
    <text evidence="2">The sequence shown here is derived from an EMBL/GenBank/DDBJ whole genome shotgun (WGS) entry which is preliminary data.</text>
</comment>
<proteinExistence type="predicted"/>
<gene>
    <name evidence="2" type="ORF">Pma05_60080</name>
</gene>
<name>A0ABQ4EXR4_9ACTN</name>
<evidence type="ECO:0000256" key="1">
    <source>
        <dbReference type="SAM" id="MobiDB-lite"/>
    </source>
</evidence>
<dbReference type="Proteomes" id="UP000621500">
    <property type="component" value="Unassembled WGS sequence"/>
</dbReference>
<reference evidence="2 3" key="1">
    <citation type="submission" date="2021-01" db="EMBL/GenBank/DDBJ databases">
        <title>Whole genome shotgun sequence of Plantactinospora mayteni NBRC 109088.</title>
        <authorList>
            <person name="Komaki H."/>
            <person name="Tamura T."/>
        </authorList>
    </citation>
    <scope>NUCLEOTIDE SEQUENCE [LARGE SCALE GENOMIC DNA]</scope>
    <source>
        <strain evidence="2 3">NBRC 109088</strain>
    </source>
</reference>
<feature type="compositionally biased region" description="Low complexity" evidence="1">
    <location>
        <begin position="8"/>
        <end position="21"/>
    </location>
</feature>
<dbReference type="EMBL" id="BONX01000045">
    <property type="protein sequence ID" value="GIG99435.1"/>
    <property type="molecule type" value="Genomic_DNA"/>
</dbReference>
<sequence length="74" mass="7693">MRAGTVPGAVGRARWVGAGSARRNRGGRPDQAGTTTPGDTECQALQLVVEVVLLHVLVVPEDEQEARIASEASA</sequence>